<dbReference type="AlphaFoldDB" id="A0A653E4C9"/>
<accession>A0A653E4C9</accession>
<reference evidence="2" key="1">
    <citation type="submission" date="2019-02" db="EMBL/GenBank/DDBJ databases">
        <authorList>
            <consortium name="Genoscope - CEA"/>
            <person name="William W."/>
        </authorList>
    </citation>
    <scope>NUCLEOTIDE SEQUENCE [LARGE SCALE GENOMIC DNA]</scope>
    <source>
        <strain evidence="2">YSy11</strain>
    </source>
</reference>
<evidence type="ECO:0000256" key="1">
    <source>
        <dbReference type="SAM" id="Phobius"/>
    </source>
</evidence>
<feature type="transmembrane region" description="Helical" evidence="1">
    <location>
        <begin position="99"/>
        <end position="121"/>
    </location>
</feature>
<feature type="transmembrane region" description="Helical" evidence="1">
    <location>
        <begin position="38"/>
        <end position="58"/>
    </location>
</feature>
<name>A0A653E4C9_9PSED</name>
<keyword evidence="1" id="KW-1133">Transmembrane helix</keyword>
<dbReference type="RefSeq" id="WP_069901129.1">
    <property type="nucleotide sequence ID" value="NZ_JBALXC010000120.1"/>
</dbReference>
<evidence type="ECO:0000313" key="2">
    <source>
        <dbReference type="EMBL" id="VEV97589.1"/>
    </source>
</evidence>
<organism evidence="2">
    <name type="scientific">Pseudomonas marincola</name>
    <dbReference type="NCBI Taxonomy" id="437900"/>
    <lineage>
        <taxon>Bacteria</taxon>
        <taxon>Pseudomonadati</taxon>
        <taxon>Pseudomonadota</taxon>
        <taxon>Gammaproteobacteria</taxon>
        <taxon>Pseudomonadales</taxon>
        <taxon>Pseudomonadaceae</taxon>
        <taxon>Pseudomonas</taxon>
    </lineage>
</organism>
<keyword evidence="1" id="KW-0812">Transmembrane</keyword>
<gene>
    <name evidence="2" type="ORF">PMYSY11_2544</name>
</gene>
<feature type="transmembrane region" description="Helical" evidence="1">
    <location>
        <begin position="70"/>
        <end position="93"/>
    </location>
</feature>
<proteinExistence type="predicted"/>
<dbReference type="EMBL" id="LR215729">
    <property type="protein sequence ID" value="VEV97589.1"/>
    <property type="molecule type" value="Genomic_DNA"/>
</dbReference>
<evidence type="ECO:0008006" key="3">
    <source>
        <dbReference type="Google" id="ProtNLM"/>
    </source>
</evidence>
<feature type="transmembrane region" description="Helical" evidence="1">
    <location>
        <begin position="12"/>
        <end position="32"/>
    </location>
</feature>
<sequence>MKTSIERVPSMIHYAVGGVIAAFGFNLMARLLLKLGGFPATLVAAFLTGLLLLIAFRWMHRRPMNWKERLRLVLCYAGILGGLYIGLFAMMMLKESPGLGGQVLFVAHYLIYPIALIICISPHWSRLFRRKKTTPAK</sequence>
<protein>
    <recommendedName>
        <fullName evidence="3">Transmembrane protein</fullName>
    </recommendedName>
</protein>
<keyword evidence="1" id="KW-0472">Membrane</keyword>